<reference evidence="7" key="1">
    <citation type="journal article" date="2020" name="mSystems">
        <title>Genome- and Community-Level Interaction Insights into Carbon Utilization and Element Cycling Functions of Hydrothermarchaeota in Hydrothermal Sediment.</title>
        <authorList>
            <person name="Zhou Z."/>
            <person name="Liu Y."/>
            <person name="Xu W."/>
            <person name="Pan J."/>
            <person name="Luo Z.H."/>
            <person name="Li M."/>
        </authorList>
    </citation>
    <scope>NUCLEOTIDE SEQUENCE</scope>
    <source>
        <strain evidence="7">HyVt-388</strain>
    </source>
</reference>
<evidence type="ECO:0000256" key="5">
    <source>
        <dbReference type="PIRNR" id="PIRNR000477"/>
    </source>
</evidence>
<keyword evidence="4 5" id="KW-0808">Transferase</keyword>
<gene>
    <name evidence="7" type="ORF">ENI34_01745</name>
</gene>
<keyword evidence="3 5" id="KW-0328">Glycosyltransferase</keyword>
<comment type="function">
    <text evidence="5">The purine nucleoside phosphorylases catalyze the phosphorolytic breakdown of the N-glycosidic bond in the beta-(deoxy)ribonucleoside molecules, with the formation of the corresponding free purine bases and pentose-1-phosphate.</text>
</comment>
<evidence type="ECO:0000313" key="8">
    <source>
        <dbReference type="Proteomes" id="UP000885826"/>
    </source>
</evidence>
<dbReference type="CDD" id="cd09009">
    <property type="entry name" value="PNP-EcPNPII_like"/>
    <property type="match status" value="1"/>
</dbReference>
<evidence type="ECO:0000313" key="7">
    <source>
        <dbReference type="EMBL" id="HEC77851.1"/>
    </source>
</evidence>
<dbReference type="SUPFAM" id="SSF53167">
    <property type="entry name" value="Purine and uridine phosphorylases"/>
    <property type="match status" value="1"/>
</dbReference>
<dbReference type="GO" id="GO:0004731">
    <property type="term" value="F:purine-nucleoside phosphorylase activity"/>
    <property type="evidence" value="ECO:0007669"/>
    <property type="project" value="UniProtKB-EC"/>
</dbReference>
<dbReference type="NCBIfam" id="TIGR01697">
    <property type="entry name" value="PNPH-PUNA-XAPA"/>
    <property type="match status" value="1"/>
</dbReference>
<dbReference type="EC" id="2.4.2.1" evidence="5"/>
<proteinExistence type="inferred from homology"/>
<dbReference type="GO" id="GO:0009116">
    <property type="term" value="P:nucleoside metabolic process"/>
    <property type="evidence" value="ECO:0007669"/>
    <property type="project" value="InterPro"/>
</dbReference>
<name>A0A9C9EL68_UNCW3</name>
<evidence type="ECO:0000256" key="2">
    <source>
        <dbReference type="ARBA" id="ARBA00006751"/>
    </source>
</evidence>
<organism evidence="7 8">
    <name type="scientific">candidate division WOR-3 bacterium</name>
    <dbReference type="NCBI Taxonomy" id="2052148"/>
    <lineage>
        <taxon>Bacteria</taxon>
        <taxon>Bacteria division WOR-3</taxon>
    </lineage>
</organism>
<comment type="pathway">
    <text evidence="1 5">Purine metabolism; purine nucleoside salvage.</text>
</comment>
<dbReference type="PANTHER" id="PTHR11904:SF9">
    <property type="entry name" value="PURINE NUCLEOSIDE PHOSPHORYLASE-RELATED"/>
    <property type="match status" value="1"/>
</dbReference>
<sequence>MREKATEAARFLRRKIKARPRIGIILGTGLHQLAKAITVKASIPYEKIPNFPTSTVEFHKGRLLIGRLRGKQIIAMQGRFHYYEGYSAKEITLPIIVMKMLGIRYLIISNASGGLNPQFSPGDIMVITDHINLLPDNPLRGPNDPRLGPRFPDLYNCYNDRLIKSAEEVALKKRIKIQKGVYVAVPGPNLETGAEYRFLRIIGADAVGMSTVPEVIMARYLNIKVLGLSIITDMGIADALEPASLEKILKTAAKAEPFLTKLVSGIIEKL</sequence>
<evidence type="ECO:0000259" key="6">
    <source>
        <dbReference type="Pfam" id="PF01048"/>
    </source>
</evidence>
<dbReference type="NCBIfam" id="NF006054">
    <property type="entry name" value="PRK08202.1"/>
    <property type="match status" value="1"/>
</dbReference>
<dbReference type="InterPro" id="IPR000845">
    <property type="entry name" value="Nucleoside_phosphorylase_d"/>
</dbReference>
<evidence type="ECO:0000256" key="4">
    <source>
        <dbReference type="ARBA" id="ARBA00022679"/>
    </source>
</evidence>
<comment type="similarity">
    <text evidence="2 5">Belongs to the PNP/MTAP phosphorylase family.</text>
</comment>
<dbReference type="NCBIfam" id="TIGR01700">
    <property type="entry name" value="PNPH"/>
    <property type="match status" value="1"/>
</dbReference>
<dbReference type="GO" id="GO:0005737">
    <property type="term" value="C:cytoplasm"/>
    <property type="evidence" value="ECO:0007669"/>
    <property type="project" value="TreeGrafter"/>
</dbReference>
<dbReference type="InterPro" id="IPR011268">
    <property type="entry name" value="Purine_phosphorylase"/>
</dbReference>
<protein>
    <recommendedName>
        <fullName evidence="5">Purine nucleoside phosphorylase</fullName>
        <ecNumber evidence="5">2.4.2.1</ecNumber>
    </recommendedName>
    <alternativeName>
        <fullName evidence="5">Inosine-guanosine phosphorylase</fullName>
    </alternativeName>
</protein>
<evidence type="ECO:0000256" key="3">
    <source>
        <dbReference type="ARBA" id="ARBA00022676"/>
    </source>
</evidence>
<dbReference type="InterPro" id="IPR011270">
    <property type="entry name" value="Pur_Nuc_Pase_Ino/Guo-sp"/>
</dbReference>
<comment type="caution">
    <text evidence="7">The sequence shown here is derived from an EMBL/GenBank/DDBJ whole genome shotgun (WGS) entry which is preliminary data.</text>
</comment>
<dbReference type="Gene3D" id="3.40.50.1580">
    <property type="entry name" value="Nucleoside phosphorylase domain"/>
    <property type="match status" value="1"/>
</dbReference>
<dbReference type="InterPro" id="IPR035994">
    <property type="entry name" value="Nucleoside_phosphorylase_sf"/>
</dbReference>
<dbReference type="AlphaFoldDB" id="A0A9C9EL68"/>
<dbReference type="PIRSF" id="PIRSF000477">
    <property type="entry name" value="PurNPase"/>
    <property type="match status" value="1"/>
</dbReference>
<dbReference type="PANTHER" id="PTHR11904">
    <property type="entry name" value="METHYLTHIOADENOSINE/PURINE NUCLEOSIDE PHOSPHORYLASE"/>
    <property type="match status" value="1"/>
</dbReference>
<dbReference type="EMBL" id="DRIG01000023">
    <property type="protein sequence ID" value="HEC77851.1"/>
    <property type="molecule type" value="Genomic_DNA"/>
</dbReference>
<dbReference type="Pfam" id="PF01048">
    <property type="entry name" value="PNP_UDP_1"/>
    <property type="match status" value="1"/>
</dbReference>
<feature type="domain" description="Nucleoside phosphorylase" evidence="6">
    <location>
        <begin position="21"/>
        <end position="268"/>
    </location>
</feature>
<accession>A0A9C9EL68</accession>
<dbReference type="Proteomes" id="UP000885826">
    <property type="component" value="Unassembled WGS sequence"/>
</dbReference>
<evidence type="ECO:0000256" key="1">
    <source>
        <dbReference type="ARBA" id="ARBA00005058"/>
    </source>
</evidence>